<dbReference type="RefSeq" id="WP_131451624.1">
    <property type="nucleotide sequence ID" value="NZ_BMJK01000001.1"/>
</dbReference>
<dbReference type="InterPro" id="IPR001030">
    <property type="entry name" value="Acoase/IPM_deHydtase_lsu_aba"/>
</dbReference>
<evidence type="ECO:0000256" key="9">
    <source>
        <dbReference type="ARBA" id="ARBA00022532"/>
    </source>
</evidence>
<dbReference type="FunFam" id="3.30.499.10:FF:000002">
    <property type="entry name" value="Aconitate hydratase"/>
    <property type="match status" value="1"/>
</dbReference>
<dbReference type="FunFam" id="3.30.499.10:FF:000020">
    <property type="entry name" value="Aconitate hydratase A"/>
    <property type="match status" value="1"/>
</dbReference>
<evidence type="ECO:0000256" key="5">
    <source>
        <dbReference type="ARBA" id="ARBA00005026"/>
    </source>
</evidence>
<comment type="catalytic activity">
    <reaction evidence="15 16">
        <text>citrate = D-threo-isocitrate</text>
        <dbReference type="Rhea" id="RHEA:10336"/>
        <dbReference type="ChEBI" id="CHEBI:15562"/>
        <dbReference type="ChEBI" id="CHEBI:16947"/>
        <dbReference type="EC" id="4.2.1.3"/>
    </reaction>
</comment>
<evidence type="ECO:0000256" key="2">
    <source>
        <dbReference type="ARBA" id="ARBA00001966"/>
    </source>
</evidence>
<feature type="domain" description="Aconitase/3-isopropylmalate dehydratase large subunit alpha/beta/alpha" evidence="17">
    <location>
        <begin position="72"/>
        <end position="562"/>
    </location>
</feature>
<evidence type="ECO:0000259" key="17">
    <source>
        <dbReference type="Pfam" id="PF00330"/>
    </source>
</evidence>
<comment type="function">
    <text evidence="3">Involved in the catabolism of short chain fatty acids (SCFA) via the tricarboxylic acid (TCA)(acetyl degradation route) and probably the 2-methylcitrate cycle I (propionate degradation route). Catalyzes the reversible isomerization of citrate to isocitrate via cis-aconitate. Could catalyze the hydration of 2-methyl-cis-aconitate to yield (2R,3S)-2-methylisocitrate. The apo form of AcnA functions as a RNA-binding regulatory protein.</text>
</comment>
<dbReference type="Pfam" id="PF00330">
    <property type="entry name" value="Aconitase"/>
    <property type="match status" value="1"/>
</dbReference>
<comment type="cofactor">
    <cofactor evidence="2">
        <name>[4Fe-4S] cluster</name>
        <dbReference type="ChEBI" id="CHEBI:49883"/>
    </cofactor>
</comment>
<dbReference type="PROSITE" id="PS01244">
    <property type="entry name" value="ACONITASE_2"/>
    <property type="match status" value="1"/>
</dbReference>
<comment type="caution">
    <text evidence="19">The sequence shown here is derived from an EMBL/GenBank/DDBJ whole genome shotgun (WGS) entry which is preliminary data.</text>
</comment>
<dbReference type="SUPFAM" id="SSF52016">
    <property type="entry name" value="LeuD/IlvD-like"/>
    <property type="match status" value="1"/>
</dbReference>
<comment type="function">
    <text evidence="16">Catalyzes the isomerization of citrate to isocitrate via cis-aconitate.</text>
</comment>
<dbReference type="InterPro" id="IPR015928">
    <property type="entry name" value="Aconitase/3IPM_dehydase_swvl"/>
</dbReference>
<evidence type="ECO:0000256" key="1">
    <source>
        <dbReference type="ARBA" id="ARBA00000118"/>
    </source>
</evidence>
<evidence type="ECO:0000256" key="4">
    <source>
        <dbReference type="ARBA" id="ARBA00004717"/>
    </source>
</evidence>
<dbReference type="Pfam" id="PF00694">
    <property type="entry name" value="Aconitase_C"/>
    <property type="match status" value="1"/>
</dbReference>
<dbReference type="PROSITE" id="PS00450">
    <property type="entry name" value="ACONITASE_1"/>
    <property type="match status" value="1"/>
</dbReference>
<evidence type="ECO:0000313" key="19">
    <source>
        <dbReference type="EMBL" id="MXO92237.1"/>
    </source>
</evidence>
<dbReference type="Gene3D" id="6.10.190.10">
    <property type="match status" value="1"/>
</dbReference>
<dbReference type="OrthoDB" id="9764318at2"/>
<dbReference type="AlphaFoldDB" id="A0A844ZZS7"/>
<dbReference type="NCBIfam" id="NF009520">
    <property type="entry name" value="PRK12881.1"/>
    <property type="match status" value="1"/>
</dbReference>
<evidence type="ECO:0000256" key="15">
    <source>
        <dbReference type="ARBA" id="ARBA00023501"/>
    </source>
</evidence>
<reference evidence="19 20" key="1">
    <citation type="submission" date="2019-12" db="EMBL/GenBank/DDBJ databases">
        <title>Genomic-based taxomic classification of the family Erythrobacteraceae.</title>
        <authorList>
            <person name="Xu L."/>
        </authorList>
    </citation>
    <scope>NUCLEOTIDE SEQUENCE [LARGE SCALE GENOMIC DNA]</scope>
    <source>
        <strain evidence="19 20">RC4-10-4</strain>
    </source>
</reference>
<keyword evidence="9" id="KW-0816">Tricarboxylic acid cycle</keyword>
<dbReference type="Gene3D" id="3.20.19.10">
    <property type="entry name" value="Aconitase, domain 4"/>
    <property type="match status" value="1"/>
</dbReference>
<organism evidence="19 20">
    <name type="scientific">Aurantiacibacter arachoides</name>
    <dbReference type="NCBI Taxonomy" id="1850444"/>
    <lineage>
        <taxon>Bacteria</taxon>
        <taxon>Pseudomonadati</taxon>
        <taxon>Pseudomonadota</taxon>
        <taxon>Alphaproteobacteria</taxon>
        <taxon>Sphingomonadales</taxon>
        <taxon>Erythrobacteraceae</taxon>
        <taxon>Aurantiacibacter</taxon>
    </lineage>
</organism>
<dbReference type="PANTHER" id="PTHR11670">
    <property type="entry name" value="ACONITASE/IRON-RESPONSIVE ELEMENT FAMILY MEMBER"/>
    <property type="match status" value="1"/>
</dbReference>
<keyword evidence="20" id="KW-1185">Reference proteome</keyword>
<keyword evidence="8 16" id="KW-0004">4Fe-4S</keyword>
<dbReference type="NCBIfam" id="NF006757">
    <property type="entry name" value="PRK09277.1"/>
    <property type="match status" value="1"/>
</dbReference>
<evidence type="ECO:0000256" key="3">
    <source>
        <dbReference type="ARBA" id="ARBA00002737"/>
    </source>
</evidence>
<evidence type="ECO:0000256" key="13">
    <source>
        <dbReference type="ARBA" id="ARBA00023014"/>
    </source>
</evidence>
<dbReference type="UniPathway" id="UPA00223">
    <property type="reaction ID" value="UER00718"/>
</dbReference>
<dbReference type="NCBIfam" id="TIGR01341">
    <property type="entry name" value="aconitase_1"/>
    <property type="match status" value="1"/>
</dbReference>
<dbReference type="InterPro" id="IPR044137">
    <property type="entry name" value="AcnA_IRP_Swivel"/>
</dbReference>
<comment type="similarity">
    <text evidence="6 16">Belongs to the aconitase/IPM isomerase family.</text>
</comment>
<evidence type="ECO:0000256" key="6">
    <source>
        <dbReference type="ARBA" id="ARBA00007185"/>
    </source>
</evidence>
<dbReference type="SUPFAM" id="SSF53732">
    <property type="entry name" value="Aconitase iron-sulfur domain"/>
    <property type="match status" value="1"/>
</dbReference>
<keyword evidence="14 16" id="KW-0456">Lyase</keyword>
<feature type="domain" description="Aconitase A/isopropylmalate dehydratase small subunit swivel" evidence="18">
    <location>
        <begin position="692"/>
        <end position="817"/>
    </location>
</feature>
<evidence type="ECO:0000256" key="8">
    <source>
        <dbReference type="ARBA" id="ARBA00022485"/>
    </source>
</evidence>
<evidence type="ECO:0000256" key="10">
    <source>
        <dbReference type="ARBA" id="ARBA00022723"/>
    </source>
</evidence>
<dbReference type="GO" id="GO:0047456">
    <property type="term" value="F:2-methylisocitrate dehydratase activity"/>
    <property type="evidence" value="ECO:0007669"/>
    <property type="project" value="UniProtKB-EC"/>
</dbReference>
<accession>A0A844ZZS7</accession>
<keyword evidence="10" id="KW-0479">Metal-binding</keyword>
<dbReference type="CDD" id="cd01580">
    <property type="entry name" value="AcnA_IRP_Swivel"/>
    <property type="match status" value="1"/>
</dbReference>
<evidence type="ECO:0000256" key="16">
    <source>
        <dbReference type="RuleBase" id="RU361275"/>
    </source>
</evidence>
<dbReference type="Proteomes" id="UP000460626">
    <property type="component" value="Unassembled WGS sequence"/>
</dbReference>
<dbReference type="FunFam" id="3.20.19.10:FF:000001">
    <property type="entry name" value="Aconitate hydratase"/>
    <property type="match status" value="1"/>
</dbReference>
<dbReference type="GO" id="GO:0051539">
    <property type="term" value="F:4 iron, 4 sulfur cluster binding"/>
    <property type="evidence" value="ECO:0007669"/>
    <property type="project" value="UniProtKB-KW"/>
</dbReference>
<dbReference type="InterPro" id="IPR006249">
    <property type="entry name" value="Aconitase/IRP2"/>
</dbReference>
<dbReference type="GO" id="GO:0046872">
    <property type="term" value="F:metal ion binding"/>
    <property type="evidence" value="ECO:0007669"/>
    <property type="project" value="UniProtKB-KW"/>
</dbReference>
<sequence length="890" mass="95780">MTQVGANSLETRKTLSVNGKDYAYYALDAAAEKFGKVDRLPFSMKVLLENMLRFEDDGFTVGEEHVQAIVDWQDNPVTGAEIQYRPARVLLQDFTGVPCVVDLAAMRDAIGTLGGDTAKINPLVPVNLVIDHSVMVDEFGHPKAFENNMALEYERNAERYDFLKWGAKSLENFSAVPPGTGICHQVNLEHIGRGVWSSEDQDGQLVAYPDTCVGTDSHTTMINGLGVLGWGVGGIEAEAAMLGQPVSMLIPEVVGFKLTGRLAEGVTATDLVLTCVQMLRAHNVVGKFVEFYGEGVASLSLADRATIANMAPEYGATCGFFGIDDKTLEYLRLTGRPEETIALVEAYAKAQGMWFTPENEPVFSSTLSLDMGSVVPSLAGPKRPQDKVALPEVDDLFNAELKSVYGKDAAKRVAVDGKAHDLGDGDVVIAAITSCTNTSNPDVLIAAGLVAKKANERGLKPKPWVKTSLAPGSQVVTDYLVKSGLQDHLDALGFDLVGYGCTTCIGNSGPLAPPISAAINGNDLVAASVLSGNRNFEGRVSPDVRANFLASPPLVVAYALKGTVTQDITTTPIGQDQDGDDVMLADIWPSNEEVARNRAANIDRSMFEKRYADVYKGDEHWQAIQVDASDTYGWNADSTYVANPPYFDGMGMEPSAVEDIVAARPLAVLGDSVTTDHISPAGSIKADSPAGRYLMEHGVERADFNSYGSRRGNHEVMMRGTFANIRIKNEMVPGVEGGVTTYKGEQMAIYDAAMKHQADGTPLVVVAGKEYGTGSSRDWAAKGTILLGVRAVIVESFERIHRSNLIGMGVLPLQFQDGETRQTLGLDGDCTFTIRGLDALSPRQDVEVDVTRADGSSASFTARCRIDTANEMEYYRNGGILHYVLRKLAA</sequence>
<dbReference type="InterPro" id="IPR000573">
    <property type="entry name" value="AconitaseA/IPMdHydase_ssu_swvl"/>
</dbReference>
<evidence type="ECO:0000256" key="11">
    <source>
        <dbReference type="ARBA" id="ARBA00022884"/>
    </source>
</evidence>
<dbReference type="InterPro" id="IPR018136">
    <property type="entry name" value="Aconitase_4Fe-4S_BS"/>
</dbReference>
<proteinExistence type="inferred from homology"/>
<dbReference type="EC" id="4.2.1.3" evidence="16"/>
<comment type="pathway">
    <text evidence="4">Carbohydrate metabolism; tricarboxylic acid cycle; isocitrate from oxaloacetate: step 2/2.</text>
</comment>
<dbReference type="InterPro" id="IPR015931">
    <property type="entry name" value="Acnase/IPM_dHydase_lsu_aba_1/3"/>
</dbReference>
<evidence type="ECO:0000313" key="20">
    <source>
        <dbReference type="Proteomes" id="UP000460626"/>
    </source>
</evidence>
<dbReference type="PRINTS" id="PR00415">
    <property type="entry name" value="ACONITASE"/>
</dbReference>
<evidence type="ECO:0000256" key="7">
    <source>
        <dbReference type="ARBA" id="ARBA00011245"/>
    </source>
</evidence>
<dbReference type="InterPro" id="IPR036008">
    <property type="entry name" value="Aconitase_4Fe-4S_dom"/>
</dbReference>
<evidence type="ECO:0000259" key="18">
    <source>
        <dbReference type="Pfam" id="PF00694"/>
    </source>
</evidence>
<gene>
    <name evidence="19" type="primary">acnA</name>
    <name evidence="19" type="ORF">GRI62_01270</name>
</gene>
<comment type="subunit">
    <text evidence="7">Monomer.</text>
</comment>
<keyword evidence="13 16" id="KW-0411">Iron-sulfur</keyword>
<dbReference type="Gene3D" id="3.30.499.10">
    <property type="entry name" value="Aconitase, domain 3"/>
    <property type="match status" value="2"/>
</dbReference>
<protein>
    <recommendedName>
        <fullName evidence="16">Aconitate hydratase</fullName>
        <shortName evidence="16">Aconitase</shortName>
        <ecNumber evidence="16">4.2.1.3</ecNumber>
    </recommendedName>
</protein>
<comment type="catalytic activity">
    <reaction evidence="1">
        <text>(2S,3R)-3-hydroxybutane-1,2,3-tricarboxylate = 2-methyl-cis-aconitate + H2O</text>
        <dbReference type="Rhea" id="RHEA:17941"/>
        <dbReference type="ChEBI" id="CHEBI:15377"/>
        <dbReference type="ChEBI" id="CHEBI:57429"/>
        <dbReference type="ChEBI" id="CHEBI:57872"/>
        <dbReference type="EC" id="4.2.1.99"/>
    </reaction>
</comment>
<dbReference type="GO" id="GO:0006099">
    <property type="term" value="P:tricarboxylic acid cycle"/>
    <property type="evidence" value="ECO:0007669"/>
    <property type="project" value="UniProtKB-UniPathway"/>
</dbReference>
<evidence type="ECO:0000256" key="14">
    <source>
        <dbReference type="ARBA" id="ARBA00023239"/>
    </source>
</evidence>
<dbReference type="CDD" id="cd01586">
    <property type="entry name" value="AcnA_IRP"/>
    <property type="match status" value="1"/>
</dbReference>
<keyword evidence="12 16" id="KW-0408">Iron</keyword>
<dbReference type="GO" id="GO:0003994">
    <property type="term" value="F:aconitate hydratase activity"/>
    <property type="evidence" value="ECO:0007669"/>
    <property type="project" value="UniProtKB-EC"/>
</dbReference>
<dbReference type="GO" id="GO:0003723">
    <property type="term" value="F:RNA binding"/>
    <property type="evidence" value="ECO:0007669"/>
    <property type="project" value="UniProtKB-KW"/>
</dbReference>
<dbReference type="EMBL" id="WTYH01000001">
    <property type="protein sequence ID" value="MXO92237.1"/>
    <property type="molecule type" value="Genomic_DNA"/>
</dbReference>
<comment type="pathway">
    <text evidence="5">Organic acid metabolism; propanoate degradation.</text>
</comment>
<evidence type="ECO:0000256" key="12">
    <source>
        <dbReference type="ARBA" id="ARBA00023004"/>
    </source>
</evidence>
<name>A0A844ZZS7_9SPHN</name>
<keyword evidence="11" id="KW-0694">RNA-binding</keyword>